<comment type="subunit">
    <text evidence="9">Homodimer. Interacts with EssB.</text>
</comment>
<dbReference type="AlphaFoldDB" id="K8E3C1"/>
<keyword evidence="10" id="KW-0175">Coiled coil</keyword>
<evidence type="ECO:0000256" key="6">
    <source>
        <dbReference type="ARBA" id="ARBA00022989"/>
    </source>
</evidence>
<comment type="similarity">
    <text evidence="2">Belongs to the EsaA family.</text>
</comment>
<proteinExistence type="inferred from homology"/>
<protein>
    <recommendedName>
        <fullName evidence="3">Type VII secretion system accessory factor EsaA</fullName>
    </recommendedName>
</protein>
<dbReference type="OrthoDB" id="4974788at2"/>
<dbReference type="STRING" id="1234679.BN424_1223"/>
<dbReference type="eggNOG" id="COG1511">
    <property type="taxonomic scope" value="Bacteria"/>
</dbReference>
<gene>
    <name evidence="12" type="ORF">BN424_1223</name>
</gene>
<evidence type="ECO:0000256" key="2">
    <source>
        <dbReference type="ARBA" id="ARBA00008338"/>
    </source>
</evidence>
<keyword evidence="6 11" id="KW-1133">Transmembrane helix</keyword>
<accession>K8E3C1</accession>
<dbReference type="RefSeq" id="WP_015076014.1">
    <property type="nucleotide sequence ID" value="NC_019425.2"/>
</dbReference>
<evidence type="ECO:0000313" key="13">
    <source>
        <dbReference type="Proteomes" id="UP000000212"/>
    </source>
</evidence>
<evidence type="ECO:0000256" key="10">
    <source>
        <dbReference type="SAM" id="Coils"/>
    </source>
</evidence>
<keyword evidence="8 11" id="KW-0472">Membrane</keyword>
<keyword evidence="5 11" id="KW-0812">Transmembrane</keyword>
<feature type="transmembrane region" description="Helical" evidence="11">
    <location>
        <begin position="931"/>
        <end position="951"/>
    </location>
</feature>
<dbReference type="NCBIfam" id="TIGR03929">
    <property type="entry name" value="T7_esaA_Nterm"/>
    <property type="match status" value="1"/>
</dbReference>
<evidence type="ECO:0000256" key="11">
    <source>
        <dbReference type="SAM" id="Phobius"/>
    </source>
</evidence>
<feature type="transmembrane region" description="Helical" evidence="11">
    <location>
        <begin position="1094"/>
        <end position="1113"/>
    </location>
</feature>
<keyword evidence="4" id="KW-1003">Cell membrane</keyword>
<keyword evidence="13" id="KW-1185">Reference proteome</keyword>
<dbReference type="InterPro" id="IPR023838">
    <property type="entry name" value="T7SS_EsaA"/>
</dbReference>
<sequence>MRKKLIIGTLFFVLVIALGFSLTYMGLFTNSKADKEYEEQVAKMWIALVNEDVGTEFEGMTYSLGENYVKKIEKDANQNWYVVSRSIAESGLANDTYNLMIVVPSNFSSNTFSLNETAPEKAEISYKINANGNKDVENEAVKIAKNTIAELNKSLVDVYVSSILENLYTAQKNVGTVIGNQIEKIDIYGNTVYTPLEGYTSQFSTIQSAGDQSIKGIDQHKSVLTNYLESVVAYGTNQSDFDKNLQALITDQEKNQIDYLHFTESVAKHNTELGSEETQALYDQLVLQNSLIGAEFVKSEDTLVSQINGAESYISDVKSNILAQKAEVERQFAEDKLVLTRKIERQLKDQFGIGNDKISIQQLLDLDSNGQKLRDDLRTIKKQERDRINLVSNKISSLIYLNEASIVNSSLLDENTRGPMEENLKKIKGYIGYRLNSNFTRVIGSDEERLENDPEIYPYAEGNTVKQGNYQDLSNQKVEINAIEKNARYEQIIFETSGTISDYSILSSLTGSLTIPVEIKVTSATIQTSSGDVPIPEDKLESLFNPEQPLKIEEVLDLNRIGNIFALQIGYQLKDKDPIAGLDLPFDLVKLANQEISLTLTPYIEVWGGPIIIDPPNSQQPNTSIPGTPIINTIKIGFPDKSLTEDFDKTTYINLLNQYNTSTYQNGLLTGEYAQEYVAILTELNDLFGPLNDENKLDNLDKPRQASRLYNELINDTNSFNIFDILVRLMIVEPIEIYESYLTDFTEYEASADDMELKVATLDEKIVTTTETAGKLNEEVENQLKNLSAWQKTMNELEREEGTTDSLTKGEHSTTKQIQSELQSLMTISEGLKKNSESNIEDLKSVNAVFDAFNEDALAIQNSGLKVTKNTKDLMNAFQTQVDDTDNFSKTFNQVLKNGQQNGVINNQFVDFLAAPVKEKDNGRISSGDAYYPYLIIVALFITAVFTAYVLDLKVWQAKQVNNFETEDNLFIRNLPIVLFGLIAAIIEGIVIALISFNMQQMSPDVQLNWILVVVLVQIVFVLLASYLLRQFKMLGMFANLFLFAAYLLLTEAVGKALDTEAALYQIRNYSPLNSAESLLGNIANQVPNTFSNLFGFIILIPIVLILNLVVWFPKKAEVTEETPPDEN</sequence>
<evidence type="ECO:0000256" key="9">
    <source>
        <dbReference type="ARBA" id="ARBA00046722"/>
    </source>
</evidence>
<evidence type="ECO:0000256" key="3">
    <source>
        <dbReference type="ARBA" id="ARBA00020819"/>
    </source>
</evidence>
<evidence type="ECO:0000256" key="5">
    <source>
        <dbReference type="ARBA" id="ARBA00022692"/>
    </source>
</evidence>
<evidence type="ECO:0000256" key="4">
    <source>
        <dbReference type="ARBA" id="ARBA00022475"/>
    </source>
</evidence>
<evidence type="ECO:0000256" key="8">
    <source>
        <dbReference type="ARBA" id="ARBA00023136"/>
    </source>
</evidence>
<dbReference type="Proteomes" id="UP000000212">
    <property type="component" value="Chromosome"/>
</dbReference>
<feature type="transmembrane region" description="Helical" evidence="11">
    <location>
        <begin position="1034"/>
        <end position="1050"/>
    </location>
</feature>
<dbReference type="InterPro" id="IPR051328">
    <property type="entry name" value="T7SS_ABC-Transporter"/>
</dbReference>
<feature type="transmembrane region" description="Helical" evidence="11">
    <location>
        <begin position="971"/>
        <end position="996"/>
    </location>
</feature>
<feature type="transmembrane region" description="Helical" evidence="11">
    <location>
        <begin position="1008"/>
        <end position="1029"/>
    </location>
</feature>
<organism evidence="12 13">
    <name type="scientific">Carnobacterium maltaromaticum LMA28</name>
    <dbReference type="NCBI Taxonomy" id="1234679"/>
    <lineage>
        <taxon>Bacteria</taxon>
        <taxon>Bacillati</taxon>
        <taxon>Bacillota</taxon>
        <taxon>Bacilli</taxon>
        <taxon>Lactobacillales</taxon>
        <taxon>Carnobacteriaceae</taxon>
        <taxon>Carnobacterium</taxon>
    </lineage>
</organism>
<name>K8E3C1_CARML</name>
<dbReference type="KEGG" id="cml:BN424_1223"/>
<evidence type="ECO:0000313" key="12">
    <source>
        <dbReference type="EMBL" id="CCO10665.2"/>
    </source>
</evidence>
<dbReference type="GO" id="GO:0005886">
    <property type="term" value="C:plasma membrane"/>
    <property type="evidence" value="ECO:0007669"/>
    <property type="project" value="UniProtKB-SubCell"/>
</dbReference>
<evidence type="ECO:0000256" key="7">
    <source>
        <dbReference type="ARBA" id="ARBA00023026"/>
    </source>
</evidence>
<comment type="subcellular location">
    <subcellularLocation>
        <location evidence="1">Cell membrane</location>
        <topology evidence="1">Multi-pass membrane protein</topology>
    </subcellularLocation>
</comment>
<dbReference type="PANTHER" id="PTHR43077:SF10">
    <property type="entry name" value="TRANSPORT PERMEASE PROTEIN"/>
    <property type="match status" value="1"/>
</dbReference>
<dbReference type="PANTHER" id="PTHR43077">
    <property type="entry name" value="TRANSPORT PERMEASE YVFS-RELATED"/>
    <property type="match status" value="1"/>
</dbReference>
<dbReference type="EMBL" id="HE999757">
    <property type="protein sequence ID" value="CCO10665.2"/>
    <property type="molecule type" value="Genomic_DNA"/>
</dbReference>
<keyword evidence="7" id="KW-0843">Virulence</keyword>
<evidence type="ECO:0000256" key="1">
    <source>
        <dbReference type="ARBA" id="ARBA00004651"/>
    </source>
</evidence>
<dbReference type="HOGENOM" id="CLU_008589_0_0_9"/>
<feature type="coiled-coil region" evidence="10">
    <location>
        <begin position="773"/>
        <end position="800"/>
    </location>
</feature>
<reference evidence="13" key="1">
    <citation type="journal article" date="2013" name="Genome Announc.">
        <title>Complete Chromosome Sequence of Carnobacterium maltaromaticum LMA 28.</title>
        <authorList>
            <person name="Cailliez-Grimal C."/>
            <person name="Chaillou S."/>
            <person name="Anba-Mondoloni J."/>
            <person name="Loux V."/>
            <person name="Afzal M.I."/>
            <person name="Rahman A."/>
            <person name="Kergourlay G."/>
            <person name="Champomier-Verges M.C."/>
            <person name="Zagorec M."/>
            <person name="Dalgaard P."/>
            <person name="Leisner J.J."/>
            <person name="Prevost H."/>
            <person name="Revol-Junelles A.M."/>
            <person name="Borges F."/>
        </authorList>
    </citation>
    <scope>NUCLEOTIDE SEQUENCE</scope>
    <source>
        <strain evidence="13">LMA28</strain>
    </source>
</reference>